<evidence type="ECO:0000313" key="2">
    <source>
        <dbReference type="EMBL" id="QJQ01132.1"/>
    </source>
</evidence>
<proteinExistence type="predicted"/>
<dbReference type="AlphaFoldDB" id="A0A6M3ZUD3"/>
<protein>
    <recommendedName>
        <fullName evidence="1">IraD/Gp25-like domain-containing protein</fullName>
    </recommendedName>
</protein>
<dbReference type="Gene3D" id="3.10.450.40">
    <property type="match status" value="1"/>
</dbReference>
<dbReference type="RefSeq" id="WP_017453318.1">
    <property type="nucleotide sequence ID" value="NZ_CP008956.1"/>
</dbReference>
<evidence type="ECO:0000313" key="3">
    <source>
        <dbReference type="Proteomes" id="UP000501648"/>
    </source>
</evidence>
<name>A0A6M3ZUD3_9BURK</name>
<dbReference type="SUPFAM" id="SSF160719">
    <property type="entry name" value="gpW/gp25-like"/>
    <property type="match status" value="1"/>
</dbReference>
<dbReference type="Proteomes" id="UP000501648">
    <property type="component" value="Chromosome"/>
</dbReference>
<feature type="domain" description="IraD/Gp25-like" evidence="1">
    <location>
        <begin position="30"/>
        <end position="118"/>
    </location>
</feature>
<dbReference type="InterPro" id="IPR007048">
    <property type="entry name" value="IraD/Gp25-like"/>
</dbReference>
<dbReference type="EMBL" id="CP008956">
    <property type="protein sequence ID" value="QJQ01132.1"/>
    <property type="molecule type" value="Genomic_DNA"/>
</dbReference>
<reference evidence="2 3" key="1">
    <citation type="journal article" date="2012" name="J. Bacteriol.">
        <title>Genome sequence of the pathogenic Herbaspirillum seropedicae strain Os34, isolated from rice roots.</title>
        <authorList>
            <person name="Ye W."/>
            <person name="Ye S."/>
            <person name="Liu J."/>
            <person name="Chang S."/>
            <person name="Chen M."/>
            <person name="Zhu B."/>
            <person name="Guo L."/>
            <person name="An Q."/>
        </authorList>
    </citation>
    <scope>NUCLEOTIDE SEQUENCE [LARGE SCALE GENOMIC DNA]</scope>
    <source>
        <strain evidence="2 3">Os34</strain>
    </source>
</reference>
<organism evidence="2 3">
    <name type="scientific">Herbaspirillum rubrisubalbicans Os34</name>
    <dbReference type="NCBI Taxonomy" id="1235827"/>
    <lineage>
        <taxon>Bacteria</taxon>
        <taxon>Pseudomonadati</taxon>
        <taxon>Pseudomonadota</taxon>
        <taxon>Betaproteobacteria</taxon>
        <taxon>Burkholderiales</taxon>
        <taxon>Oxalobacteraceae</taxon>
        <taxon>Herbaspirillum</taxon>
    </lineage>
</organism>
<sequence length="135" mass="15038">MSTEASFLGTGWTFPPSFSNSHYQLLLSAGQDNIRQSIDLIFKTTLGSRPLASGFGSNLSTYLFRRIDTGLREEIMQNLSLALLNSEPRINVEQIDANLSSDGSTLLINVSYRIPETNTRHNHVYPFSLIEATNL</sequence>
<dbReference type="Pfam" id="PF04965">
    <property type="entry name" value="GPW_gp25"/>
    <property type="match status" value="1"/>
</dbReference>
<accession>A0A6M3ZUD3</accession>
<gene>
    <name evidence="2" type="ORF">C798_13080</name>
</gene>
<evidence type="ECO:0000259" key="1">
    <source>
        <dbReference type="Pfam" id="PF04965"/>
    </source>
</evidence>